<comment type="similarity">
    <text evidence="1">Belongs to the cycloisomerase 2 family.</text>
</comment>
<dbReference type="InterPro" id="IPR024361">
    <property type="entry name" value="BACON"/>
</dbReference>
<keyword evidence="3" id="KW-0732">Signal</keyword>
<evidence type="ECO:0000313" key="6">
    <source>
        <dbReference type="Proteomes" id="UP000238220"/>
    </source>
</evidence>
<dbReference type="InterPro" id="IPR013783">
    <property type="entry name" value="Ig-like_fold"/>
</dbReference>
<evidence type="ECO:0000256" key="2">
    <source>
        <dbReference type="ARBA" id="ARBA00022526"/>
    </source>
</evidence>
<evidence type="ECO:0000256" key="1">
    <source>
        <dbReference type="ARBA" id="ARBA00005564"/>
    </source>
</evidence>
<keyword evidence="2" id="KW-0119">Carbohydrate metabolism</keyword>
<proteinExistence type="inferred from homology"/>
<dbReference type="PANTHER" id="PTHR30344">
    <property type="entry name" value="6-PHOSPHOGLUCONOLACTONASE-RELATED"/>
    <property type="match status" value="1"/>
</dbReference>
<keyword evidence="6" id="KW-1185">Reference proteome</keyword>
<organism evidence="5 6">
    <name type="scientific">Solimonas fluminis</name>
    <dbReference type="NCBI Taxonomy" id="2086571"/>
    <lineage>
        <taxon>Bacteria</taxon>
        <taxon>Pseudomonadati</taxon>
        <taxon>Pseudomonadota</taxon>
        <taxon>Gammaproteobacteria</taxon>
        <taxon>Nevskiales</taxon>
        <taxon>Nevskiaceae</taxon>
        <taxon>Solimonas</taxon>
    </lineage>
</organism>
<dbReference type="GO" id="GO:0006006">
    <property type="term" value="P:glucose metabolic process"/>
    <property type="evidence" value="ECO:0007669"/>
    <property type="project" value="UniProtKB-KW"/>
</dbReference>
<feature type="domain" description="BACON" evidence="4">
    <location>
        <begin position="332"/>
        <end position="420"/>
    </location>
</feature>
<feature type="domain" description="BACON" evidence="4">
    <location>
        <begin position="159"/>
        <end position="193"/>
    </location>
</feature>
<name>A0A2S5TBU0_9GAMM</name>
<dbReference type="InterPro" id="IPR015943">
    <property type="entry name" value="WD40/YVTN_repeat-like_dom_sf"/>
</dbReference>
<dbReference type="PANTHER" id="PTHR30344:SF1">
    <property type="entry name" value="6-PHOSPHOGLUCONOLACTONASE"/>
    <property type="match status" value="1"/>
</dbReference>
<evidence type="ECO:0000313" key="5">
    <source>
        <dbReference type="EMBL" id="PPE72481.1"/>
    </source>
</evidence>
<dbReference type="PROSITE" id="PS51257">
    <property type="entry name" value="PROKAR_LIPOPROTEIN"/>
    <property type="match status" value="1"/>
</dbReference>
<comment type="caution">
    <text evidence="5">The sequence shown here is derived from an EMBL/GenBank/DDBJ whole genome shotgun (WGS) entry which is preliminary data.</text>
</comment>
<dbReference type="SUPFAM" id="SSF75011">
    <property type="entry name" value="3-carboxy-cis,cis-mucoante lactonizing enzyme"/>
    <property type="match status" value="1"/>
</dbReference>
<feature type="signal peptide" evidence="3">
    <location>
        <begin position="1"/>
        <end position="20"/>
    </location>
</feature>
<dbReference type="Pfam" id="PF19190">
    <property type="entry name" value="BACON_2"/>
    <property type="match status" value="3"/>
</dbReference>
<feature type="chain" id="PRO_5015664990" description="BACON domain-containing protein" evidence="3">
    <location>
        <begin position="21"/>
        <end position="893"/>
    </location>
</feature>
<dbReference type="Pfam" id="PF10282">
    <property type="entry name" value="Lactonase"/>
    <property type="match status" value="1"/>
</dbReference>
<accession>A0A2S5TBU0</accession>
<dbReference type="GO" id="GO:0017057">
    <property type="term" value="F:6-phosphogluconolactonase activity"/>
    <property type="evidence" value="ECO:0007669"/>
    <property type="project" value="TreeGrafter"/>
</dbReference>
<dbReference type="Gene3D" id="2.60.40.10">
    <property type="entry name" value="Immunoglobulins"/>
    <property type="match status" value="2"/>
</dbReference>
<dbReference type="InterPro" id="IPR019405">
    <property type="entry name" value="Lactonase_7-beta_prop"/>
</dbReference>
<reference evidence="5 6" key="1">
    <citation type="submission" date="2018-02" db="EMBL/GenBank/DDBJ databases">
        <title>Genome sequencing of Solimonas sp. HR-BB.</title>
        <authorList>
            <person name="Lee Y."/>
            <person name="Jeon C.O."/>
        </authorList>
    </citation>
    <scope>NUCLEOTIDE SEQUENCE [LARGE SCALE GENOMIC DNA]</scope>
    <source>
        <strain evidence="5 6">HR-BB</strain>
    </source>
</reference>
<dbReference type="Gene3D" id="2.60.40.1080">
    <property type="match status" value="1"/>
</dbReference>
<dbReference type="AlphaFoldDB" id="A0A2S5TBU0"/>
<evidence type="ECO:0000256" key="3">
    <source>
        <dbReference type="SAM" id="SignalP"/>
    </source>
</evidence>
<sequence length="893" mass="93452">MLGWRAVLCSLMLLVLSACGGGGGGGSKTSISLSTKSMSFDVGTGQGETSKPVLVQFEGSGVVVGYAPNVAPVSWATAVQTGMPSGDRMSFEIRVDPSGMAPGTYRTSLRFLTGIVPSGGYLEDARDISYTDLSITMVVVRFDTSPVAVTVNMVQGAPPSSGSFSLNTSNNAQWTAASGYSWLSLDKTSGTGSQLIGYSVSTAGLAEGFHYGSITLTDSEGRRAIFGVNLFISAPQLSVTPYSTTVRSVAGSTASVSGSFSVDTSSFVEWTASSGESWLSTSSSGSGAGTVGYSVSAAGLSPGGYYGTVLVTYTGGRQQGHTVYFEVTRPQLTLTPESLQFDIGSDLSAAARTRKLIVSDDLGGTMPSSAISWRVGYINAFWLTASPGSGTTAPPKEISVVIPAESLASMPNGTHQASIVLYQDTDYYPYSNSWTIPVTLNLNSPVTALTVRRDDGGQAPIAGGPMLRFNSFATYAHGYEETVTSEVTWSSPDPAVLEFSSDDAGLARPLAPGNTSVRAVLARASKQAALEVRVGAATAVAYAVRDYDFPGIYQFIAGEDGRLQPMSTPLVQTAFRPSDLTFTPDGKFAYLVHQDSVGSGQYAISQFKVDSGGSLVPLEPNYVTIGSYYPQGAAVEPQGRQLYVATGYPTRVVRLAIGTDGKLTLDAKPPTDVGNSSSSAYSILAHPTEPYLYVPDFNANLVRSLEINADASLTVQPSTPATGENPQYAVAHPSGQYVYVTNAGYGYSSTAAVSQYIVSADGQLVPMATPMALEGKRGRGLSLAPSGKSAFLSFVAPNGYSSYDGEPGIATFAIDETGSLVHQYSYAVAALGDVAVNPNEAWLYAATGFNTILQYKIGADGTLVRDSYEVGVPTPRKLIVRQPPSTMTAPKKR</sequence>
<dbReference type="Proteomes" id="UP000238220">
    <property type="component" value="Unassembled WGS sequence"/>
</dbReference>
<dbReference type="InterPro" id="IPR050282">
    <property type="entry name" value="Cycloisomerase_2"/>
</dbReference>
<evidence type="ECO:0000259" key="4">
    <source>
        <dbReference type="Pfam" id="PF19190"/>
    </source>
</evidence>
<dbReference type="EMBL" id="PSNW01000012">
    <property type="protein sequence ID" value="PPE72481.1"/>
    <property type="molecule type" value="Genomic_DNA"/>
</dbReference>
<keyword evidence="2" id="KW-0313">Glucose metabolism</keyword>
<feature type="domain" description="BACON" evidence="4">
    <location>
        <begin position="237"/>
        <end position="312"/>
    </location>
</feature>
<protein>
    <recommendedName>
        <fullName evidence="4">BACON domain-containing protein</fullName>
    </recommendedName>
</protein>
<gene>
    <name evidence="5" type="ORF">C3942_18225</name>
</gene>
<dbReference type="Gene3D" id="2.130.10.10">
    <property type="entry name" value="YVTN repeat-like/Quinoprotein amine dehydrogenase"/>
    <property type="match status" value="2"/>
</dbReference>